<comment type="caution">
    <text evidence="3">The sequence shown here is derived from an EMBL/GenBank/DDBJ whole genome shotgun (WGS) entry which is preliminary data.</text>
</comment>
<dbReference type="GO" id="GO:0020037">
    <property type="term" value="F:heme binding"/>
    <property type="evidence" value="ECO:0007669"/>
    <property type="project" value="InterPro"/>
</dbReference>
<evidence type="ECO:0000256" key="2">
    <source>
        <dbReference type="SAM" id="MobiDB-lite"/>
    </source>
</evidence>
<dbReference type="InterPro" id="IPR002397">
    <property type="entry name" value="Cyt_P450_B"/>
</dbReference>
<comment type="similarity">
    <text evidence="1">Belongs to the cytochrome P450 family.</text>
</comment>
<evidence type="ECO:0000313" key="4">
    <source>
        <dbReference type="Proteomes" id="UP000539313"/>
    </source>
</evidence>
<dbReference type="GO" id="GO:0004497">
    <property type="term" value="F:monooxygenase activity"/>
    <property type="evidence" value="ECO:0007669"/>
    <property type="project" value="InterPro"/>
</dbReference>
<proteinExistence type="inferred from homology"/>
<feature type="region of interest" description="Disordered" evidence="2">
    <location>
        <begin position="415"/>
        <end position="441"/>
    </location>
</feature>
<dbReference type="InterPro" id="IPR017972">
    <property type="entry name" value="Cyt_P450_CS"/>
</dbReference>
<dbReference type="PRINTS" id="PR00359">
    <property type="entry name" value="BP450"/>
</dbReference>
<dbReference type="GO" id="GO:0005506">
    <property type="term" value="F:iron ion binding"/>
    <property type="evidence" value="ECO:0007669"/>
    <property type="project" value="InterPro"/>
</dbReference>
<dbReference type="PANTHER" id="PTHR46696">
    <property type="entry name" value="P450, PUTATIVE (EUROFUNG)-RELATED"/>
    <property type="match status" value="1"/>
</dbReference>
<dbReference type="SUPFAM" id="SSF48264">
    <property type="entry name" value="Cytochrome P450"/>
    <property type="match status" value="1"/>
</dbReference>
<dbReference type="InterPro" id="IPR036396">
    <property type="entry name" value="Cyt_P450_sf"/>
</dbReference>
<dbReference type="PROSITE" id="PS00086">
    <property type="entry name" value="CYTOCHROME_P450"/>
    <property type="match status" value="1"/>
</dbReference>
<evidence type="ECO:0000256" key="1">
    <source>
        <dbReference type="ARBA" id="ARBA00010617"/>
    </source>
</evidence>
<dbReference type="Gene3D" id="1.10.630.10">
    <property type="entry name" value="Cytochrome P450"/>
    <property type="match status" value="1"/>
</dbReference>
<dbReference type="EMBL" id="JACJII010000001">
    <property type="protein sequence ID" value="MBA9007797.1"/>
    <property type="molecule type" value="Genomic_DNA"/>
</dbReference>
<feature type="compositionally biased region" description="Low complexity" evidence="2">
    <location>
        <begin position="428"/>
        <end position="441"/>
    </location>
</feature>
<keyword evidence="4" id="KW-1185">Reference proteome</keyword>
<organism evidence="3 4">
    <name type="scientific">Thermomonospora cellulosilytica</name>
    <dbReference type="NCBI Taxonomy" id="1411118"/>
    <lineage>
        <taxon>Bacteria</taxon>
        <taxon>Bacillati</taxon>
        <taxon>Actinomycetota</taxon>
        <taxon>Actinomycetes</taxon>
        <taxon>Streptosporangiales</taxon>
        <taxon>Thermomonosporaceae</taxon>
        <taxon>Thermomonospora</taxon>
    </lineage>
</organism>
<dbReference type="PANTHER" id="PTHR46696:SF1">
    <property type="entry name" value="CYTOCHROME P450 YJIB-RELATED"/>
    <property type="match status" value="1"/>
</dbReference>
<accession>A0A7W3N5C1</accession>
<reference evidence="3 4" key="1">
    <citation type="submission" date="2020-08" db="EMBL/GenBank/DDBJ databases">
        <title>Sequencing the genomes of 1000 actinobacteria strains.</title>
        <authorList>
            <person name="Klenk H.-P."/>
        </authorList>
    </citation>
    <scope>NUCLEOTIDE SEQUENCE [LARGE SCALE GENOMIC DNA]</scope>
    <source>
        <strain evidence="3 4">DSM 45823</strain>
    </source>
</reference>
<dbReference type="RefSeq" id="WP_182708246.1">
    <property type="nucleotide sequence ID" value="NZ_JACJII010000001.1"/>
</dbReference>
<name>A0A7W3N5C1_9ACTN</name>
<sequence length="456" mass="48925">MDHLPSSDALPGIRGLTSVSSKPLLTRDFDVHPTATYEGLRAAHGPVAPVDLLGVPCWLVLGYAEVLEVLRNDARVWSKRLADWRAYTQGTVPADWPPLPAFRAGGVAFTEGREHSELRAAWSAALRPFQDRSQDPARRLEAELRRHADELIALLGERGTTGRADLADEYARPLMLMAINRLAGFGEADEDVLLDIRRLLDGGPQAAEASGRLMDLCGRTCAARRSAPGEDFPSYLIAAWPDCTDEQAAAMTHLLGKLGDLTVTLVCATVVEVLSEEAAGALAGGMVRETVNRAAMVHPPYANLTFRFALADTVLGGTVIAAGDPVMLSVAAAHADPSFAGAHDPASVFSSRAHLAWGAGAHQCPGGALATTLATIAVERLQERMAWLEPALPPDRLPWRSSVFVRGLRSLPVRYGLREPSPAPPSRPSAEPSEVVEPASQGTLRRLVRVLRRTGR</sequence>
<dbReference type="Proteomes" id="UP000539313">
    <property type="component" value="Unassembled WGS sequence"/>
</dbReference>
<gene>
    <name evidence="3" type="ORF">HNR21_006679</name>
</gene>
<dbReference type="AlphaFoldDB" id="A0A7W3N5C1"/>
<evidence type="ECO:0000313" key="3">
    <source>
        <dbReference type="EMBL" id="MBA9007797.1"/>
    </source>
</evidence>
<dbReference type="GO" id="GO:0016705">
    <property type="term" value="F:oxidoreductase activity, acting on paired donors, with incorporation or reduction of molecular oxygen"/>
    <property type="evidence" value="ECO:0007669"/>
    <property type="project" value="InterPro"/>
</dbReference>
<protein>
    <submittedName>
        <fullName evidence="3">Cytochrome P450</fullName>
    </submittedName>
</protein>